<evidence type="ECO:0008006" key="4">
    <source>
        <dbReference type="Google" id="ProtNLM"/>
    </source>
</evidence>
<evidence type="ECO:0000313" key="2">
    <source>
        <dbReference type="EMBL" id="MFG6111247.1"/>
    </source>
</evidence>
<feature type="signal peptide" evidence="1">
    <location>
        <begin position="1"/>
        <end position="24"/>
    </location>
</feature>
<feature type="chain" id="PRO_5046088120" description="Secreted protein" evidence="1">
    <location>
        <begin position="25"/>
        <end position="158"/>
    </location>
</feature>
<reference evidence="2 3" key="1">
    <citation type="submission" date="2024-09" db="EMBL/GenBank/DDBJ databases">
        <authorList>
            <consortium name="All-Russian atlas of soil microorganisms"/>
            <consortium name="as a basis for the search for new antimicrobial producers and enzymes with unique properties"/>
            <person name="Sokolova E.A."/>
            <person name="Voronina E.N."/>
        </authorList>
    </citation>
    <scope>NUCLEOTIDE SEQUENCE [LARGE SCALE GENOMIC DNA]</scope>
    <source>
        <strain evidence="2 3">AF-22b-331.1</strain>
    </source>
</reference>
<evidence type="ECO:0000313" key="3">
    <source>
        <dbReference type="Proteomes" id="UP001605261"/>
    </source>
</evidence>
<proteinExistence type="predicted"/>
<dbReference type="Proteomes" id="UP001605261">
    <property type="component" value="Unassembled WGS sequence"/>
</dbReference>
<keyword evidence="1" id="KW-0732">Signal</keyword>
<dbReference type="RefSeq" id="WP_394164586.1">
    <property type="nucleotide sequence ID" value="NZ_JBHGCJ010000018.1"/>
</dbReference>
<sequence length="158" mass="17320">MRTRLFLLPALVLATCAPPGVARAGDYVDLVDFPAQEANWDRFYALEGRLMQAFDAVCADTFCEGAYSDYRVLQFRCSVHAGRGHVQACVWVLAASNLAVDPVSGRVDVDNGRWTCRVPLAPGTSVEAFHAALQGPEVLRRRLPGTDRSLYDGLMDCL</sequence>
<dbReference type="EMBL" id="JBHGCJ010000018">
    <property type="protein sequence ID" value="MFG6111247.1"/>
    <property type="molecule type" value="Genomic_DNA"/>
</dbReference>
<protein>
    <recommendedName>
        <fullName evidence="4">Secreted protein</fullName>
    </recommendedName>
</protein>
<organism evidence="2 3">
    <name type="scientific">Stenotrophomonas nematodicola</name>
    <dbReference type="NCBI Taxonomy" id="2656746"/>
    <lineage>
        <taxon>Bacteria</taxon>
        <taxon>Pseudomonadati</taxon>
        <taxon>Pseudomonadota</taxon>
        <taxon>Gammaproteobacteria</taxon>
        <taxon>Lysobacterales</taxon>
        <taxon>Lysobacteraceae</taxon>
        <taxon>Stenotrophomonas</taxon>
    </lineage>
</organism>
<name>A0ABW7D221_9GAMM</name>
<evidence type="ECO:0000256" key="1">
    <source>
        <dbReference type="SAM" id="SignalP"/>
    </source>
</evidence>
<keyword evidence="3" id="KW-1185">Reference proteome</keyword>
<gene>
    <name evidence="2" type="ORF">ACEU0G_001138</name>
</gene>
<comment type="caution">
    <text evidence="2">The sequence shown here is derived from an EMBL/GenBank/DDBJ whole genome shotgun (WGS) entry which is preliminary data.</text>
</comment>
<accession>A0ABW7D221</accession>